<sequence>MAKRKALAVNAAGEQPKVEETALVEMTEAQKRAALIPTFKDGRIDITQEQLAAMKDVMRTDHGVVLQGAVHAASVASPYRGAQGDMASNIALRMLVELAPQNAVERMLCAQLVASDAAASLCLGIGVNPENSAESKRKYLSLACQFQGLQVRQIEALAKLRNGNQQTVKVEHVHVHSGGQAVVGNVTHAPEGGGGAGGRE</sequence>
<organism evidence="1">
    <name type="scientific">uncultured prokaryote</name>
    <dbReference type="NCBI Taxonomy" id="198431"/>
    <lineage>
        <taxon>unclassified sequences</taxon>
        <taxon>environmental samples</taxon>
    </lineage>
</organism>
<dbReference type="AlphaFoldDB" id="A0A0H5Q205"/>
<protein>
    <submittedName>
        <fullName evidence="1">Uncharacterized protein</fullName>
    </submittedName>
</protein>
<dbReference type="EMBL" id="LN853245">
    <property type="protein sequence ID" value="CRY95405.1"/>
    <property type="molecule type" value="Genomic_DNA"/>
</dbReference>
<reference evidence="1" key="2">
    <citation type="submission" date="2015-07" db="EMBL/GenBank/DDBJ databases">
        <title>Plasmids, circular viruses and viroids from rat gut.</title>
        <authorList>
            <person name="Jorgensen T.J."/>
            <person name="Hansen M.A."/>
            <person name="Xu Z."/>
            <person name="Tabak M.A."/>
            <person name="Sorensen S.J."/>
            <person name="Hansen L.H."/>
        </authorList>
    </citation>
    <scope>NUCLEOTIDE SEQUENCE</scope>
    <source>
        <strain evidence="1">RGRH0616</strain>
    </source>
</reference>
<name>A0A0H5Q205_9ZZZZ</name>
<evidence type="ECO:0000313" key="1">
    <source>
        <dbReference type="EMBL" id="CRY95405.1"/>
    </source>
</evidence>
<accession>A0A0H5Q205</accession>
<reference evidence="1" key="1">
    <citation type="submission" date="2015-06" db="EMBL/GenBank/DDBJ databases">
        <authorList>
            <person name="Joergensen T."/>
        </authorList>
    </citation>
    <scope>NUCLEOTIDE SEQUENCE</scope>
    <source>
        <strain evidence="1">RGRH0616</strain>
    </source>
</reference>
<proteinExistence type="predicted"/>